<dbReference type="AlphaFoldDB" id="A0A6L8TBL8"/>
<protein>
    <submittedName>
        <fullName evidence="1">Uncharacterized protein</fullName>
    </submittedName>
</protein>
<evidence type="ECO:0000313" key="2">
    <source>
        <dbReference type="Proteomes" id="UP000473323"/>
    </source>
</evidence>
<comment type="caution">
    <text evidence="1">The sequence shown here is derived from an EMBL/GenBank/DDBJ whole genome shotgun (WGS) entry which is preliminary data.</text>
</comment>
<dbReference type="EMBL" id="WWVT01000001">
    <property type="protein sequence ID" value="MZL60600.1"/>
    <property type="molecule type" value="Genomic_DNA"/>
</dbReference>
<accession>A0A6L8TBL8</accession>
<proteinExistence type="predicted"/>
<reference evidence="1 2" key="1">
    <citation type="journal article" date="2019" name="Nat. Med.">
        <title>A library of human gut bacterial isolates paired with longitudinal multiomics data enables mechanistic microbiome research.</title>
        <authorList>
            <person name="Poyet M."/>
            <person name="Groussin M."/>
            <person name="Gibbons S.M."/>
            <person name="Avila-Pacheco J."/>
            <person name="Jiang X."/>
            <person name="Kearney S.M."/>
            <person name="Perrotta A.R."/>
            <person name="Berdy B."/>
            <person name="Zhao S."/>
            <person name="Lieberman T.D."/>
            <person name="Swanson P.K."/>
            <person name="Smith M."/>
            <person name="Roesemann S."/>
            <person name="Alexander J.E."/>
            <person name="Rich S.A."/>
            <person name="Livny J."/>
            <person name="Vlamakis H."/>
            <person name="Clish C."/>
            <person name="Bullock K."/>
            <person name="Deik A."/>
            <person name="Scott J."/>
            <person name="Pierce K.A."/>
            <person name="Xavier R.J."/>
            <person name="Alm E.J."/>
        </authorList>
    </citation>
    <scope>NUCLEOTIDE SEQUENCE [LARGE SCALE GENOMIC DNA]</scope>
    <source>
        <strain evidence="1 2">BIOML-A4</strain>
    </source>
</reference>
<organism evidence="1 2">
    <name type="scientific">Blautia massiliensis</name>
    <name type="common">ex Durand et al. 2017</name>
    <dbReference type="NCBI Taxonomy" id="1737424"/>
    <lineage>
        <taxon>Bacteria</taxon>
        <taxon>Bacillati</taxon>
        <taxon>Bacillota</taxon>
        <taxon>Clostridia</taxon>
        <taxon>Lachnospirales</taxon>
        <taxon>Lachnospiraceae</taxon>
        <taxon>Blautia</taxon>
    </lineage>
</organism>
<sequence length="261" mass="30986">MGKMSFTELQEEIYTEELKKIEKESNDYYSEYLSLKHKEDSYIDWYITVSNECMDDVQKNSLNKYKLIKMLDNMSVENVENGEFKNLLKLHQKVKNTLQKKIEAIEHYENMIDLNILQLTRRITSQNSMLKNIYGSTKKAMSDFEHSDKDYLFLDTNIGYLIIMRNFINLREWERSGVLITNLKNYTITNETDTGGVAEECYRLYRENPDCEKRIYTIISPNDICKKLDPVPFHKVYLLHAQTQFESYGRTKSFLIIGMMM</sequence>
<name>A0A6L8TBL8_9FIRM</name>
<dbReference type="Proteomes" id="UP000473323">
    <property type="component" value="Unassembled WGS sequence"/>
</dbReference>
<dbReference type="RefSeq" id="WP_110103901.1">
    <property type="nucleotide sequence ID" value="NZ_JAAIUU010000001.1"/>
</dbReference>
<evidence type="ECO:0000313" key="1">
    <source>
        <dbReference type="EMBL" id="MZL60600.1"/>
    </source>
</evidence>
<gene>
    <name evidence="1" type="ORF">GT694_00740</name>
</gene>